<comment type="caution">
    <text evidence="5">The sequence shown here is derived from an EMBL/GenBank/DDBJ whole genome shotgun (WGS) entry which is preliminary data.</text>
</comment>
<dbReference type="SUPFAM" id="SSF53383">
    <property type="entry name" value="PLP-dependent transferases"/>
    <property type="match status" value="1"/>
</dbReference>
<dbReference type="InterPro" id="IPR015424">
    <property type="entry name" value="PyrdxlP-dep_Trfase"/>
</dbReference>
<keyword evidence="6" id="KW-1185">Reference proteome</keyword>
<dbReference type="Gene3D" id="3.90.1150.10">
    <property type="entry name" value="Aspartate Aminotransferase, domain 1"/>
    <property type="match status" value="1"/>
</dbReference>
<keyword evidence="3 5" id="KW-0808">Transferase</keyword>
<evidence type="ECO:0000256" key="1">
    <source>
        <dbReference type="ARBA" id="ARBA00001933"/>
    </source>
</evidence>
<accession>A0A1D2M2Q2</accession>
<organism evidence="5 6">
    <name type="scientific">Orchesella cincta</name>
    <name type="common">Springtail</name>
    <name type="synonym">Podura cincta</name>
    <dbReference type="NCBI Taxonomy" id="48709"/>
    <lineage>
        <taxon>Eukaryota</taxon>
        <taxon>Metazoa</taxon>
        <taxon>Ecdysozoa</taxon>
        <taxon>Arthropoda</taxon>
        <taxon>Hexapoda</taxon>
        <taxon>Collembola</taxon>
        <taxon>Entomobryomorpha</taxon>
        <taxon>Entomobryoidea</taxon>
        <taxon>Orchesellidae</taxon>
        <taxon>Orchesellinae</taxon>
        <taxon>Orchesella</taxon>
    </lineage>
</organism>
<evidence type="ECO:0000259" key="4">
    <source>
        <dbReference type="Pfam" id="PF00155"/>
    </source>
</evidence>
<dbReference type="PANTHER" id="PTHR13693:SF3">
    <property type="entry name" value="LD36009P"/>
    <property type="match status" value="1"/>
</dbReference>
<evidence type="ECO:0000313" key="6">
    <source>
        <dbReference type="Proteomes" id="UP000094527"/>
    </source>
</evidence>
<dbReference type="InterPro" id="IPR050087">
    <property type="entry name" value="AON_synthase_class-II"/>
</dbReference>
<dbReference type="OrthoDB" id="65434at2759"/>
<dbReference type="EMBL" id="LJIJ01005790">
    <property type="protein sequence ID" value="ODM87247.1"/>
    <property type="molecule type" value="Genomic_DNA"/>
</dbReference>
<dbReference type="PANTHER" id="PTHR13693">
    <property type="entry name" value="CLASS II AMINOTRANSFERASE/8-AMINO-7-OXONONANOATE SYNTHASE"/>
    <property type="match status" value="1"/>
</dbReference>
<dbReference type="GO" id="GO:0046513">
    <property type="term" value="P:ceramide biosynthetic process"/>
    <property type="evidence" value="ECO:0007669"/>
    <property type="project" value="TreeGrafter"/>
</dbReference>
<proteinExistence type="inferred from homology"/>
<reference evidence="5 6" key="1">
    <citation type="journal article" date="2016" name="Genome Biol. Evol.">
        <title>Gene Family Evolution Reflects Adaptation to Soil Environmental Stressors in the Genome of the Collembolan Orchesella cincta.</title>
        <authorList>
            <person name="Faddeeva-Vakhrusheva A."/>
            <person name="Derks M.F."/>
            <person name="Anvar S.Y."/>
            <person name="Agamennone V."/>
            <person name="Suring W."/>
            <person name="Smit S."/>
            <person name="van Straalen N.M."/>
            <person name="Roelofs D."/>
        </authorList>
    </citation>
    <scope>NUCLEOTIDE SEQUENCE [LARGE SCALE GENOMIC DNA]</scope>
    <source>
        <tissue evidence="5">Mixed pool</tissue>
    </source>
</reference>
<dbReference type="STRING" id="48709.A0A1D2M2Q2"/>
<evidence type="ECO:0000256" key="2">
    <source>
        <dbReference type="ARBA" id="ARBA00008392"/>
    </source>
</evidence>
<feature type="domain" description="Aminotransferase class I/classII large" evidence="4">
    <location>
        <begin position="28"/>
        <end position="133"/>
    </location>
</feature>
<dbReference type="AlphaFoldDB" id="A0A1D2M2Q2"/>
<comment type="cofactor">
    <cofactor evidence="1">
        <name>pyridoxal 5'-phosphate</name>
        <dbReference type="ChEBI" id="CHEBI:597326"/>
    </cofactor>
</comment>
<dbReference type="GO" id="GO:0046512">
    <property type="term" value="P:sphingosine biosynthetic process"/>
    <property type="evidence" value="ECO:0007669"/>
    <property type="project" value="TreeGrafter"/>
</dbReference>
<evidence type="ECO:0000256" key="3">
    <source>
        <dbReference type="ARBA" id="ARBA00022679"/>
    </source>
</evidence>
<gene>
    <name evidence="5" type="ORF">Ocin01_19435</name>
</gene>
<dbReference type="OMA" id="HAIEAMC"/>
<dbReference type="Pfam" id="PF00155">
    <property type="entry name" value="Aminotran_1_2"/>
    <property type="match status" value="1"/>
</dbReference>
<evidence type="ECO:0000313" key="5">
    <source>
        <dbReference type="EMBL" id="ODM87247.1"/>
    </source>
</evidence>
<dbReference type="GO" id="GO:0017059">
    <property type="term" value="C:serine palmitoyltransferase complex"/>
    <property type="evidence" value="ECO:0007669"/>
    <property type="project" value="TreeGrafter"/>
</dbReference>
<dbReference type="InterPro" id="IPR015422">
    <property type="entry name" value="PyrdxlP-dep_Trfase_small"/>
</dbReference>
<sequence length="170" mass="18791">MISSVREAKLKSTERGMSPPVAQQILSSMKIIMGEDGTDMGAKRIFQLKHNALYFRRKLKEAGFIVYGSDDSPVVPVALYMPTKLAFTHREMKKRGVATVVVGFPATGLAEGRARFCISAAHTKEMLDHAIEAMCEVGAMISVRYPTLPDPVQEIQDEELSGEKNPTEFD</sequence>
<comment type="similarity">
    <text evidence="2">Belongs to the class-II pyridoxal-phosphate-dependent aminotransferase family.</text>
</comment>
<dbReference type="GO" id="GO:0030170">
    <property type="term" value="F:pyridoxal phosphate binding"/>
    <property type="evidence" value="ECO:0007669"/>
    <property type="project" value="InterPro"/>
</dbReference>
<dbReference type="GO" id="GO:0016020">
    <property type="term" value="C:membrane"/>
    <property type="evidence" value="ECO:0007669"/>
    <property type="project" value="GOC"/>
</dbReference>
<protein>
    <submittedName>
        <fullName evidence="5">Serine palmitoyltransferase 2</fullName>
    </submittedName>
</protein>
<dbReference type="InterPro" id="IPR004839">
    <property type="entry name" value="Aminotransferase_I/II_large"/>
</dbReference>
<dbReference type="Proteomes" id="UP000094527">
    <property type="component" value="Unassembled WGS sequence"/>
</dbReference>
<dbReference type="GO" id="GO:0004758">
    <property type="term" value="F:serine C-palmitoyltransferase activity"/>
    <property type="evidence" value="ECO:0007669"/>
    <property type="project" value="TreeGrafter"/>
</dbReference>
<name>A0A1D2M2Q2_ORCCI</name>